<dbReference type="AlphaFoldDB" id="A0A9X2PZD8"/>
<organism evidence="1 2">
    <name type="scientific">Salinibacter ruber</name>
    <dbReference type="NCBI Taxonomy" id="146919"/>
    <lineage>
        <taxon>Bacteria</taxon>
        <taxon>Pseudomonadati</taxon>
        <taxon>Rhodothermota</taxon>
        <taxon>Rhodothermia</taxon>
        <taxon>Rhodothermales</taxon>
        <taxon>Salinibacteraceae</taxon>
        <taxon>Salinibacter</taxon>
    </lineage>
</organism>
<evidence type="ECO:0000313" key="1">
    <source>
        <dbReference type="EMBL" id="MCS3708694.1"/>
    </source>
</evidence>
<name>A0A9X2PZD8_9BACT</name>
<dbReference type="EMBL" id="JANUAE010000001">
    <property type="protein sequence ID" value="MCS3708694.1"/>
    <property type="molecule type" value="Genomic_DNA"/>
</dbReference>
<sequence>MHRVRRLVGLLVAVVLVGTTGAWAQLPSNELEGTWRMVSQELVYPDSVVDQSGSWGANVKILNSTHFAWGRETEDGESVLTGGGRYEYHPERDVYIEHIQYHSDPSMSGVTLRFEARVEGDTWYHIGEVGDYKLREVWKRVDPRQVQAELRNDTTRGEGTAVGAGDP</sequence>
<evidence type="ECO:0000313" key="2">
    <source>
        <dbReference type="Proteomes" id="UP001155057"/>
    </source>
</evidence>
<dbReference type="Gene3D" id="2.40.128.490">
    <property type="entry name" value="Uncharacterised protein PF14869, DUF4488"/>
    <property type="match status" value="1"/>
</dbReference>
<protein>
    <submittedName>
        <fullName evidence="1">Uncharacterized protein</fullName>
    </submittedName>
</protein>
<proteinExistence type="predicted"/>
<comment type="caution">
    <text evidence="1">The sequence shown here is derived from an EMBL/GenBank/DDBJ whole genome shotgun (WGS) entry which is preliminary data.</text>
</comment>
<dbReference type="Proteomes" id="UP001155057">
    <property type="component" value="Unassembled WGS sequence"/>
</dbReference>
<dbReference type="RefSeq" id="WP_259123250.1">
    <property type="nucleotide sequence ID" value="NZ_JANUAE010000001.1"/>
</dbReference>
<accession>A0A9X2PZD8</accession>
<reference evidence="1" key="1">
    <citation type="submission" date="2022-08" db="EMBL/GenBank/DDBJ databases">
        <title>Genomic Encyclopedia of Type Strains, Phase V (KMG-V): Genome sequencing to study the core and pangenomes of soil and plant-associated prokaryotes.</title>
        <authorList>
            <person name="Whitman W."/>
        </authorList>
    </citation>
    <scope>NUCLEOTIDE SEQUENCE</scope>
    <source>
        <strain evidence="1">SP3049</strain>
    </source>
</reference>
<gene>
    <name evidence="1" type="ORF">GGP61_000281</name>
</gene>